<gene>
    <name evidence="1" type="ORF">B5V51_4570</name>
</gene>
<accession>A0A2A4K206</accession>
<organism evidence="1">
    <name type="scientific">Heliothis virescens</name>
    <name type="common">Tobacco budworm moth</name>
    <dbReference type="NCBI Taxonomy" id="7102"/>
    <lineage>
        <taxon>Eukaryota</taxon>
        <taxon>Metazoa</taxon>
        <taxon>Ecdysozoa</taxon>
        <taxon>Arthropoda</taxon>
        <taxon>Hexapoda</taxon>
        <taxon>Insecta</taxon>
        <taxon>Pterygota</taxon>
        <taxon>Neoptera</taxon>
        <taxon>Endopterygota</taxon>
        <taxon>Lepidoptera</taxon>
        <taxon>Glossata</taxon>
        <taxon>Ditrysia</taxon>
        <taxon>Noctuoidea</taxon>
        <taxon>Noctuidae</taxon>
        <taxon>Heliothinae</taxon>
        <taxon>Heliothis</taxon>
    </lineage>
</organism>
<proteinExistence type="predicted"/>
<name>A0A2A4K206_HELVI</name>
<comment type="caution">
    <text evidence="1">The sequence shown here is derived from an EMBL/GenBank/DDBJ whole genome shotgun (WGS) entry which is preliminary data.</text>
</comment>
<dbReference type="EMBL" id="NWSH01000216">
    <property type="protein sequence ID" value="PCG78295.1"/>
    <property type="molecule type" value="Genomic_DNA"/>
</dbReference>
<protein>
    <submittedName>
        <fullName evidence="1">Uncharacterized protein</fullName>
    </submittedName>
</protein>
<reference evidence="1" key="1">
    <citation type="submission" date="2017-09" db="EMBL/GenBank/DDBJ databases">
        <title>Contemporary evolution of a Lepidopteran species, Heliothis virescens, in response to modern agricultural practices.</title>
        <authorList>
            <person name="Fritz M.L."/>
            <person name="Deyonke A.M."/>
            <person name="Papanicolaou A."/>
            <person name="Micinski S."/>
            <person name="Westbrook J."/>
            <person name="Gould F."/>
        </authorList>
    </citation>
    <scope>NUCLEOTIDE SEQUENCE [LARGE SCALE GENOMIC DNA]</scope>
    <source>
        <strain evidence="1">HvINT-</strain>
        <tissue evidence="1">Whole body</tissue>
    </source>
</reference>
<dbReference type="AlphaFoldDB" id="A0A2A4K206"/>
<evidence type="ECO:0000313" key="1">
    <source>
        <dbReference type="EMBL" id="PCG78295.1"/>
    </source>
</evidence>
<sequence length="250" mass="28000">MSNTCAIDYDITRDYKKIVDDLTIMQVDMTTLTEAIKIFSDRIFAPDYNHCYEDIVEASVTDIGVLTDYKLPMLLREESLFGKLNCLAVAHQLFRSEDISAIEAKLGRPLDEYDTVYVKRPKEQENKEDEAVAAVGQRMMVVRLKKGTNNNNVGYLLGLRGAARRCPYNCIQFVIGHRASLTCPLGPSVPITPDKGGESSAARLRPLARWTLINKDTWTLSVFSPPILVSAMDNNPASIQGTSKRLRRIV</sequence>